<protein>
    <recommendedName>
        <fullName evidence="2">Peptidase M1 membrane alanine aminopeptidase domain-containing protein</fullName>
    </recommendedName>
</protein>
<evidence type="ECO:0000313" key="4">
    <source>
        <dbReference type="Proteomes" id="UP000316778"/>
    </source>
</evidence>
<feature type="domain" description="Peptidase M1 membrane alanine aminopeptidase" evidence="2">
    <location>
        <begin position="384"/>
        <end position="530"/>
    </location>
</feature>
<dbReference type="RefSeq" id="WP_145718617.1">
    <property type="nucleotide sequence ID" value="NZ_BAAAFY010000006.1"/>
</dbReference>
<dbReference type="EMBL" id="VLLG01000006">
    <property type="protein sequence ID" value="TWI82487.1"/>
    <property type="molecule type" value="Genomic_DNA"/>
</dbReference>
<dbReference type="GO" id="GO:0008270">
    <property type="term" value="F:zinc ion binding"/>
    <property type="evidence" value="ECO:0007669"/>
    <property type="project" value="InterPro"/>
</dbReference>
<feature type="chain" id="PRO_5021839264" description="Peptidase M1 membrane alanine aminopeptidase domain-containing protein" evidence="1">
    <location>
        <begin position="21"/>
        <end position="628"/>
    </location>
</feature>
<dbReference type="InterPro" id="IPR027268">
    <property type="entry name" value="Peptidase_M4/M1_CTD_sf"/>
</dbReference>
<proteinExistence type="predicted"/>
<evidence type="ECO:0000259" key="2">
    <source>
        <dbReference type="Pfam" id="PF01433"/>
    </source>
</evidence>
<dbReference type="GO" id="GO:0008237">
    <property type="term" value="F:metallopeptidase activity"/>
    <property type="evidence" value="ECO:0007669"/>
    <property type="project" value="InterPro"/>
</dbReference>
<evidence type="ECO:0000256" key="1">
    <source>
        <dbReference type="SAM" id="SignalP"/>
    </source>
</evidence>
<keyword evidence="4" id="KW-1185">Reference proteome</keyword>
<name>A0A562SMC9_CHIJA</name>
<accession>A0A562SMC9</accession>
<dbReference type="OrthoDB" id="9814383at2"/>
<organism evidence="3 4">
    <name type="scientific">Chitinophaga japonensis</name>
    <name type="common">Flexibacter japonensis</name>
    <dbReference type="NCBI Taxonomy" id="104662"/>
    <lineage>
        <taxon>Bacteria</taxon>
        <taxon>Pseudomonadati</taxon>
        <taxon>Bacteroidota</taxon>
        <taxon>Chitinophagia</taxon>
        <taxon>Chitinophagales</taxon>
        <taxon>Chitinophagaceae</taxon>
        <taxon>Chitinophaga</taxon>
    </lineage>
</organism>
<dbReference type="Gene3D" id="1.10.390.10">
    <property type="entry name" value="Neutral Protease Domain 2"/>
    <property type="match status" value="1"/>
</dbReference>
<feature type="signal peptide" evidence="1">
    <location>
        <begin position="1"/>
        <end position="20"/>
    </location>
</feature>
<dbReference type="InterPro" id="IPR014782">
    <property type="entry name" value="Peptidase_M1_dom"/>
</dbReference>
<dbReference type="AlphaFoldDB" id="A0A562SMC9"/>
<dbReference type="CDD" id="cd09604">
    <property type="entry name" value="M1_APN_like"/>
    <property type="match status" value="1"/>
</dbReference>
<comment type="caution">
    <text evidence="3">The sequence shown here is derived from an EMBL/GenBank/DDBJ whole genome shotgun (WGS) entry which is preliminary data.</text>
</comment>
<keyword evidence="1" id="KW-0732">Signal</keyword>
<dbReference type="Proteomes" id="UP000316778">
    <property type="component" value="Unassembled WGS sequence"/>
</dbReference>
<gene>
    <name evidence="3" type="ORF">LX66_5060</name>
</gene>
<sequence length="628" mass="70684">MFRHAILSAFAVVISFHAIAQSLYIPRDVKQAYKKETRSPDGRPGKNYWQNYGRYDITITALPPNRNVKGTEEITYVNNSPDTLDRLVIKLFLNIHKPGAPRLRGAGKDYLTDGMQIDAFAVNGTTQKWPGGAGTFTAQAVMLPMPLLPHDSVKLSFAWHYPISLQSGREGMIDSTTWFLAYFYPRVAVYDDYNGWDRMAFTDAQEFYSDFNDYTVTINVPQNYIVCGTGTLQQPGALLQPAFAKKLQASQTADEVIRIVTPEDLAAGNVTAQQAVNSWQFKASHVPDVAFALSNHYVWDAASVVVDDISGRRAGVQAFYNDTAKDFHSMVQYGRHSLDWLSHHWPGIAYPYEKTCIVQGYAGMEYPMMANDETYDDPTFSRFVAEHEIAHTYMPFYMGINETRYGFMDEGWATTFELLIGRADLGTEKAETFFKRFRVAPWINDDTQEEDIPIITPGDVLAGRVLGSNQYGKPALGYLAVKDMLGDALFKKCLHTYMERWNGKHPIPWDFFYTFNNAAGKDLNWFWNNWFFSPNYIDLAVKQVSPNGSGYTLTIDNPGGMAAPFDVKVTYTDGSTEILHQTPLVWQVNQKRAAVQIATKKKIQSLVLDGGIFMDANTGDNTWPAAKG</sequence>
<dbReference type="SUPFAM" id="SSF55486">
    <property type="entry name" value="Metalloproteases ('zincins'), catalytic domain"/>
    <property type="match status" value="1"/>
</dbReference>
<dbReference type="Pfam" id="PF01433">
    <property type="entry name" value="Peptidase_M1"/>
    <property type="match status" value="1"/>
</dbReference>
<reference evidence="3 4" key="1">
    <citation type="journal article" date="2013" name="Stand. Genomic Sci.">
        <title>Genomic Encyclopedia of Type Strains, Phase I: The one thousand microbial genomes (KMG-I) project.</title>
        <authorList>
            <person name="Kyrpides N.C."/>
            <person name="Woyke T."/>
            <person name="Eisen J.A."/>
            <person name="Garrity G."/>
            <person name="Lilburn T.G."/>
            <person name="Beck B.J."/>
            <person name="Whitman W.B."/>
            <person name="Hugenholtz P."/>
            <person name="Klenk H.P."/>
        </authorList>
    </citation>
    <scope>NUCLEOTIDE SEQUENCE [LARGE SCALE GENOMIC DNA]</scope>
    <source>
        <strain evidence="3 4">DSM 13484</strain>
    </source>
</reference>
<evidence type="ECO:0000313" key="3">
    <source>
        <dbReference type="EMBL" id="TWI82487.1"/>
    </source>
</evidence>